<evidence type="ECO:0000259" key="4">
    <source>
        <dbReference type="PROSITE" id="PS50932"/>
    </source>
</evidence>
<dbReference type="Pfam" id="PF00532">
    <property type="entry name" value="Peripla_BP_1"/>
    <property type="match status" value="1"/>
</dbReference>
<organism evidence="5 6">
    <name type="scientific">Xylocopilactobacillus apicola</name>
    <dbReference type="NCBI Taxonomy" id="2932184"/>
    <lineage>
        <taxon>Bacteria</taxon>
        <taxon>Bacillati</taxon>
        <taxon>Bacillota</taxon>
        <taxon>Bacilli</taxon>
        <taxon>Lactobacillales</taxon>
        <taxon>Lactobacillaceae</taxon>
        <taxon>Xylocopilactobacillus</taxon>
    </lineage>
</organism>
<dbReference type="PROSITE" id="PS50932">
    <property type="entry name" value="HTH_LACI_2"/>
    <property type="match status" value="1"/>
</dbReference>
<dbReference type="PRINTS" id="PR00036">
    <property type="entry name" value="HTHLACI"/>
</dbReference>
<dbReference type="InterPro" id="IPR000843">
    <property type="entry name" value="HTH_LacI"/>
</dbReference>
<keyword evidence="6" id="KW-1185">Reference proteome</keyword>
<dbReference type="SUPFAM" id="SSF53822">
    <property type="entry name" value="Periplasmic binding protein-like I"/>
    <property type="match status" value="1"/>
</dbReference>
<evidence type="ECO:0000256" key="1">
    <source>
        <dbReference type="ARBA" id="ARBA00023015"/>
    </source>
</evidence>
<dbReference type="InterPro" id="IPR010982">
    <property type="entry name" value="Lambda_DNA-bd_dom_sf"/>
</dbReference>
<keyword evidence="1" id="KW-0805">Transcription regulation</keyword>
<gene>
    <name evidence="5" type="primary">ccpA</name>
    <name evidence="5" type="ORF">XA3_13260</name>
</gene>
<dbReference type="InterPro" id="IPR001761">
    <property type="entry name" value="Peripla_BP/Lac1_sug-bd_dom"/>
</dbReference>
<dbReference type="EMBL" id="AP026802">
    <property type="protein sequence ID" value="BDR58885.1"/>
    <property type="molecule type" value="Genomic_DNA"/>
</dbReference>
<evidence type="ECO:0000256" key="3">
    <source>
        <dbReference type="ARBA" id="ARBA00023163"/>
    </source>
</evidence>
<name>A0AAU9DBH3_9LACO</name>
<keyword evidence="2" id="KW-0238">DNA-binding</keyword>
<accession>A0AAU9DBH3</accession>
<protein>
    <submittedName>
        <fullName evidence="5">Catabolite control protein A</fullName>
    </submittedName>
</protein>
<dbReference type="Gene3D" id="3.40.50.2300">
    <property type="match status" value="2"/>
</dbReference>
<evidence type="ECO:0000256" key="2">
    <source>
        <dbReference type="ARBA" id="ARBA00023125"/>
    </source>
</evidence>
<dbReference type="CDD" id="cd01392">
    <property type="entry name" value="HTH_LacI"/>
    <property type="match status" value="1"/>
</dbReference>
<dbReference type="GO" id="GO:0000976">
    <property type="term" value="F:transcription cis-regulatory region binding"/>
    <property type="evidence" value="ECO:0007669"/>
    <property type="project" value="TreeGrafter"/>
</dbReference>
<dbReference type="KEGG" id="xap:XA3_13260"/>
<evidence type="ECO:0000313" key="5">
    <source>
        <dbReference type="EMBL" id="BDR58885.1"/>
    </source>
</evidence>
<dbReference type="Gene3D" id="1.10.260.40">
    <property type="entry name" value="lambda repressor-like DNA-binding domains"/>
    <property type="match status" value="1"/>
</dbReference>
<dbReference type="Proteomes" id="UP001321861">
    <property type="component" value="Chromosome"/>
</dbReference>
<dbReference type="SMART" id="SM00354">
    <property type="entry name" value="HTH_LACI"/>
    <property type="match status" value="1"/>
</dbReference>
<dbReference type="PANTHER" id="PTHR30146">
    <property type="entry name" value="LACI-RELATED TRANSCRIPTIONAL REPRESSOR"/>
    <property type="match status" value="1"/>
</dbReference>
<dbReference type="PROSITE" id="PS00356">
    <property type="entry name" value="HTH_LACI_1"/>
    <property type="match status" value="1"/>
</dbReference>
<dbReference type="RefSeq" id="WP_317634712.1">
    <property type="nucleotide sequence ID" value="NZ_AP026802.1"/>
</dbReference>
<keyword evidence="3" id="KW-0804">Transcription</keyword>
<dbReference type="PANTHER" id="PTHR30146:SF150">
    <property type="entry name" value="ARABINOSE METABOLISM TRANSCRIPTIONAL REPRESSOR"/>
    <property type="match status" value="1"/>
</dbReference>
<dbReference type="GO" id="GO:0003700">
    <property type="term" value="F:DNA-binding transcription factor activity"/>
    <property type="evidence" value="ECO:0007669"/>
    <property type="project" value="TreeGrafter"/>
</dbReference>
<evidence type="ECO:0000313" key="6">
    <source>
        <dbReference type="Proteomes" id="UP001321861"/>
    </source>
</evidence>
<proteinExistence type="predicted"/>
<dbReference type="FunFam" id="1.10.260.40:FF:000002">
    <property type="entry name" value="HTH-type transcriptional repressor PurR"/>
    <property type="match status" value="1"/>
</dbReference>
<dbReference type="SUPFAM" id="SSF47413">
    <property type="entry name" value="lambda repressor-like DNA-binding domains"/>
    <property type="match status" value="1"/>
</dbReference>
<dbReference type="AlphaFoldDB" id="A0AAU9DBH3"/>
<sequence length="331" mass="37209">MQPKVTIYDVANAANVSMATVSRVMNRNPKVKKETKERVLKVIHDLNYHPNAVAQGLASKKTTTIGVIIPDLTNAYFANLAIGIDDIAMMYNYNIIIANSNEDTEKENQIIDNLLAKQVDGIIYMGRNQTEHFRSATRDNGTAVVLAGTVDEWNTPSVNINYRQATYDATSFFLKQGQKVALVISDKNYPINAKYRIPGYKDALKEYGIEFNKKLIFETQDNNSISNPTFQEIYESEASSAVVYSDDTAIILLNKGFEMGRSIPEDFQIITSNNTVVTKYARPTISSITQPLYDIGAVAMRILTKMMNKEKVQDSNVYLDYDIIHRGTTRI</sequence>
<dbReference type="Pfam" id="PF00356">
    <property type="entry name" value="LacI"/>
    <property type="match status" value="1"/>
</dbReference>
<dbReference type="InterPro" id="IPR028082">
    <property type="entry name" value="Peripla_BP_I"/>
</dbReference>
<reference evidence="5 6" key="1">
    <citation type="journal article" date="2023" name="Microbiol. Spectr.">
        <title>Symbiosis of Carpenter Bees with Uncharacterized Lactic Acid Bacteria Showing NAD Auxotrophy.</title>
        <authorList>
            <person name="Kawasaki S."/>
            <person name="Ozawa K."/>
            <person name="Mori T."/>
            <person name="Yamamoto A."/>
            <person name="Ito M."/>
            <person name="Ohkuma M."/>
            <person name="Sakamoto M."/>
            <person name="Matsutani M."/>
        </authorList>
    </citation>
    <scope>NUCLEOTIDE SEQUENCE [LARGE SCALE GENOMIC DNA]</scope>
    <source>
        <strain evidence="5 6">XA3</strain>
    </source>
</reference>
<feature type="domain" description="HTH lacI-type" evidence="4">
    <location>
        <begin position="5"/>
        <end position="59"/>
    </location>
</feature>